<comment type="caution">
    <text evidence="5">The sequence shown here is derived from an EMBL/GenBank/DDBJ whole genome shotgun (WGS) entry which is preliminary data.</text>
</comment>
<dbReference type="EMBL" id="DXBY01000014">
    <property type="protein sequence ID" value="HIZ34245.1"/>
    <property type="molecule type" value="Genomic_DNA"/>
</dbReference>
<reference evidence="5" key="2">
    <citation type="submission" date="2021-04" db="EMBL/GenBank/DDBJ databases">
        <authorList>
            <person name="Gilroy R."/>
        </authorList>
    </citation>
    <scope>NUCLEOTIDE SEQUENCE</scope>
    <source>
        <strain evidence="5">ChiGjej4B4-7305</strain>
    </source>
</reference>
<feature type="region of interest" description="Disordered" evidence="3">
    <location>
        <begin position="98"/>
        <end position="162"/>
    </location>
</feature>
<dbReference type="Pfam" id="PF13692">
    <property type="entry name" value="Glyco_trans_1_4"/>
    <property type="match status" value="1"/>
</dbReference>
<sequence>MSIPQLPTHRGRGPRVVSLVYNDASTDSRVLKTTATLRAAGADARIVASARDLAGHPAGIGYVGETEVHRAPDLVLTRMLPRLTRLWRRLRGKDVVTGKPLATSTADGGAPGGQEEVTGSGGTGGERGLGGASPTTAGDAPAAPEAAPSATAPASPSPTPTARATAFAADAWMRLYQTARLTYWWIGAVREGRRLAPDVVHANDANALVPALLICARTRARIVYDSHELWRRRNIRTDRWLAPAVEAVIERLGIRRAGGVITVSPSIADWLQRTYRLPVRPTLVRNIPTARTVPDPALGRLRELTGLGPADKIVSYTGGITTGRGLEETVDAVALLPADVHLVLLGYGDATYTAGLLRRAREAGVAERVHLAGSVPSAQVPQTLADADAAVVYVRPICLSYRYSLPNKLFESIHAGLPIVAADLPDTAAIVRQYGVGEVFDAGTPQELAAAIEQVLTDPSSYRAAARAAAAELTWEHEAEHLVGLYRRVLRGRRG</sequence>
<dbReference type="PANTHER" id="PTHR12526">
    <property type="entry name" value="GLYCOSYLTRANSFERASE"/>
    <property type="match status" value="1"/>
</dbReference>
<dbReference type="Pfam" id="PF13439">
    <property type="entry name" value="Glyco_transf_4"/>
    <property type="match status" value="1"/>
</dbReference>
<feature type="compositionally biased region" description="Gly residues" evidence="3">
    <location>
        <begin position="119"/>
        <end position="131"/>
    </location>
</feature>
<evidence type="ECO:0000259" key="4">
    <source>
        <dbReference type="Pfam" id="PF13439"/>
    </source>
</evidence>
<dbReference type="InterPro" id="IPR028098">
    <property type="entry name" value="Glyco_trans_4-like_N"/>
</dbReference>
<dbReference type="Proteomes" id="UP000824037">
    <property type="component" value="Unassembled WGS sequence"/>
</dbReference>
<dbReference type="GO" id="GO:0016757">
    <property type="term" value="F:glycosyltransferase activity"/>
    <property type="evidence" value="ECO:0007669"/>
    <property type="project" value="UniProtKB-KW"/>
</dbReference>
<keyword evidence="1 5" id="KW-0328">Glycosyltransferase</keyword>
<gene>
    <name evidence="5" type="ORF">H9815_00575</name>
</gene>
<dbReference type="SUPFAM" id="SSF53756">
    <property type="entry name" value="UDP-Glycosyltransferase/glycogen phosphorylase"/>
    <property type="match status" value="1"/>
</dbReference>
<name>A0A9D2EBH4_9MICO</name>
<keyword evidence="2 5" id="KW-0808">Transferase</keyword>
<dbReference type="AlphaFoldDB" id="A0A9D2EBH4"/>
<evidence type="ECO:0000256" key="3">
    <source>
        <dbReference type="SAM" id="MobiDB-lite"/>
    </source>
</evidence>
<organism evidence="5 6">
    <name type="scientific">Candidatus Ruania gallistercoris</name>
    <dbReference type="NCBI Taxonomy" id="2838746"/>
    <lineage>
        <taxon>Bacteria</taxon>
        <taxon>Bacillati</taxon>
        <taxon>Actinomycetota</taxon>
        <taxon>Actinomycetes</taxon>
        <taxon>Micrococcales</taxon>
        <taxon>Ruaniaceae</taxon>
        <taxon>Ruania</taxon>
    </lineage>
</organism>
<feature type="domain" description="Glycosyltransferase subfamily 4-like N-terminal" evidence="4">
    <location>
        <begin position="174"/>
        <end position="284"/>
    </location>
</feature>
<reference evidence="5" key="1">
    <citation type="journal article" date="2021" name="PeerJ">
        <title>Extensive microbial diversity within the chicken gut microbiome revealed by metagenomics and culture.</title>
        <authorList>
            <person name="Gilroy R."/>
            <person name="Ravi A."/>
            <person name="Getino M."/>
            <person name="Pursley I."/>
            <person name="Horton D.L."/>
            <person name="Alikhan N.F."/>
            <person name="Baker D."/>
            <person name="Gharbi K."/>
            <person name="Hall N."/>
            <person name="Watson M."/>
            <person name="Adriaenssens E.M."/>
            <person name="Foster-Nyarko E."/>
            <person name="Jarju S."/>
            <person name="Secka A."/>
            <person name="Antonio M."/>
            <person name="Oren A."/>
            <person name="Chaudhuri R.R."/>
            <person name="La Ragione R."/>
            <person name="Hildebrand F."/>
            <person name="Pallen M.J."/>
        </authorList>
    </citation>
    <scope>NUCLEOTIDE SEQUENCE</scope>
    <source>
        <strain evidence="5">ChiGjej4B4-7305</strain>
    </source>
</reference>
<protein>
    <submittedName>
        <fullName evidence="5">Glycosyltransferase</fullName>
        <ecNumber evidence="5">2.4.-.-</ecNumber>
    </submittedName>
</protein>
<evidence type="ECO:0000313" key="5">
    <source>
        <dbReference type="EMBL" id="HIZ34245.1"/>
    </source>
</evidence>
<evidence type="ECO:0000256" key="2">
    <source>
        <dbReference type="ARBA" id="ARBA00022679"/>
    </source>
</evidence>
<dbReference type="EC" id="2.4.-.-" evidence="5"/>
<feature type="compositionally biased region" description="Low complexity" evidence="3">
    <location>
        <begin position="132"/>
        <end position="162"/>
    </location>
</feature>
<evidence type="ECO:0000256" key="1">
    <source>
        <dbReference type="ARBA" id="ARBA00022676"/>
    </source>
</evidence>
<evidence type="ECO:0000313" key="6">
    <source>
        <dbReference type="Proteomes" id="UP000824037"/>
    </source>
</evidence>
<dbReference type="Gene3D" id="3.40.50.2000">
    <property type="entry name" value="Glycogen Phosphorylase B"/>
    <property type="match status" value="2"/>
</dbReference>
<accession>A0A9D2EBH4</accession>
<proteinExistence type="predicted"/>